<dbReference type="EMBL" id="AP019860">
    <property type="protein sequence ID" value="BBM88060.1"/>
    <property type="molecule type" value="Genomic_DNA"/>
</dbReference>
<feature type="transmembrane region" description="Helical" evidence="8">
    <location>
        <begin position="20"/>
        <end position="41"/>
    </location>
</feature>
<feature type="transmembrane region" description="Helical" evidence="8">
    <location>
        <begin position="53"/>
        <end position="81"/>
    </location>
</feature>
<keyword evidence="3 8" id="KW-0812">Transmembrane</keyword>
<evidence type="ECO:0000256" key="7">
    <source>
        <dbReference type="ARBA" id="ARBA00023136"/>
    </source>
</evidence>
<feature type="domain" description="Pycsar effector protein" evidence="9">
    <location>
        <begin position="10"/>
        <end position="166"/>
    </location>
</feature>
<evidence type="ECO:0000313" key="11">
    <source>
        <dbReference type="Proteomes" id="UP000326354"/>
    </source>
</evidence>
<sequence length="173" mass="19730">MSDKLKVLLQSFHFNQNLIIFADTKAVAILTINGILMGFIVPLGKVLKGMAGYSFGLMLTLYICYLLIAFTCCILCVAVIYPRPHRRGADVADLFNMASIQKHYPNPDDSQSYAENFAQTDIHKLEHDYAVLLHREYLVSAKKYHYVKKSVFFFLISVIFAMTVFTMNVFLNI</sequence>
<evidence type="ECO:0000256" key="5">
    <source>
        <dbReference type="ARBA" id="ARBA00022989"/>
    </source>
</evidence>
<keyword evidence="6" id="KW-0051">Antiviral defense</keyword>
<gene>
    <name evidence="10" type="ORF">UABAM_06476</name>
</gene>
<evidence type="ECO:0000256" key="3">
    <source>
        <dbReference type="ARBA" id="ARBA00022692"/>
    </source>
</evidence>
<dbReference type="AlphaFoldDB" id="A0A5S9IV26"/>
<keyword evidence="7 8" id="KW-0472">Membrane</keyword>
<dbReference type="RefSeq" id="WP_151972198.1">
    <property type="nucleotide sequence ID" value="NZ_AP019860.1"/>
</dbReference>
<evidence type="ECO:0000313" key="10">
    <source>
        <dbReference type="EMBL" id="BBM88060.1"/>
    </source>
</evidence>
<dbReference type="InterPro" id="IPR043760">
    <property type="entry name" value="PycTM_dom"/>
</dbReference>
<reference evidence="10 11" key="1">
    <citation type="submission" date="2019-08" db="EMBL/GenBank/DDBJ databases">
        <title>Complete genome sequence of Candidatus Uab amorphum.</title>
        <authorList>
            <person name="Shiratori T."/>
            <person name="Suzuki S."/>
            <person name="Kakizawa Y."/>
            <person name="Ishida K."/>
        </authorList>
    </citation>
    <scope>NUCLEOTIDE SEQUENCE [LARGE SCALE GENOMIC DNA]</scope>
    <source>
        <strain evidence="10 11">SRT547</strain>
    </source>
</reference>
<keyword evidence="5 8" id="KW-1133">Transmembrane helix</keyword>
<evidence type="ECO:0000256" key="6">
    <source>
        <dbReference type="ARBA" id="ARBA00023118"/>
    </source>
</evidence>
<evidence type="ECO:0000256" key="1">
    <source>
        <dbReference type="ARBA" id="ARBA00004236"/>
    </source>
</evidence>
<evidence type="ECO:0000256" key="2">
    <source>
        <dbReference type="ARBA" id="ARBA00022475"/>
    </source>
</evidence>
<feature type="transmembrane region" description="Helical" evidence="8">
    <location>
        <begin position="151"/>
        <end position="171"/>
    </location>
</feature>
<dbReference type="KEGG" id="uam:UABAM_06476"/>
<evidence type="ECO:0000259" key="9">
    <source>
        <dbReference type="Pfam" id="PF18967"/>
    </source>
</evidence>
<comment type="subcellular location">
    <subcellularLocation>
        <location evidence="1">Cell membrane</location>
    </subcellularLocation>
</comment>
<evidence type="ECO:0000256" key="4">
    <source>
        <dbReference type="ARBA" id="ARBA00022741"/>
    </source>
</evidence>
<protein>
    <recommendedName>
        <fullName evidence="9">Pycsar effector protein domain-containing protein</fullName>
    </recommendedName>
</protein>
<evidence type="ECO:0000256" key="8">
    <source>
        <dbReference type="SAM" id="Phobius"/>
    </source>
</evidence>
<dbReference type="Pfam" id="PF18967">
    <property type="entry name" value="PycTM"/>
    <property type="match status" value="1"/>
</dbReference>
<dbReference type="Proteomes" id="UP000326354">
    <property type="component" value="Chromosome"/>
</dbReference>
<organism evidence="10 11">
    <name type="scientific">Uabimicrobium amorphum</name>
    <dbReference type="NCBI Taxonomy" id="2596890"/>
    <lineage>
        <taxon>Bacteria</taxon>
        <taxon>Pseudomonadati</taxon>
        <taxon>Planctomycetota</taxon>
        <taxon>Candidatus Uabimicrobiia</taxon>
        <taxon>Candidatus Uabimicrobiales</taxon>
        <taxon>Candidatus Uabimicrobiaceae</taxon>
        <taxon>Candidatus Uabimicrobium</taxon>
    </lineage>
</organism>
<accession>A0A5S9IV26</accession>
<keyword evidence="2" id="KW-1003">Cell membrane</keyword>
<keyword evidence="4" id="KW-0547">Nucleotide-binding</keyword>
<name>A0A5S9IV26_UABAM</name>
<keyword evidence="11" id="KW-1185">Reference proteome</keyword>
<proteinExistence type="predicted"/>